<reference evidence="4 5" key="1">
    <citation type="submission" date="2018-08" db="EMBL/GenBank/DDBJ databases">
        <title>Genomic investigation of the strawberry pathogen Phytophthora fragariae indicates pathogenicity is determined by transcriptional variation in three key races.</title>
        <authorList>
            <person name="Adams T.M."/>
            <person name="Armitage A.D."/>
            <person name="Sobczyk M.K."/>
            <person name="Bates H.J."/>
            <person name="Dunwell J.M."/>
            <person name="Nellist C.F."/>
            <person name="Harrison R.J."/>
        </authorList>
    </citation>
    <scope>NUCLEOTIDE SEQUENCE [LARGE SCALE GENOMIC DNA]</scope>
    <source>
        <strain evidence="3 5">BC-1</strain>
        <strain evidence="2 4">NOV-27</strain>
    </source>
</reference>
<dbReference type="AlphaFoldDB" id="A0A6A3WFY0"/>
<sequence length="184" mass="19307">MTTETRIIVRPAPDALRAVGPIKTHADAPTPSDMEEKPPAPASTKPANDTEEAKKTTASKKHEKDAGEAKKPASKKPKVAAAKAKAKKTPASPKATRKAKKVTASSKPAPKKPAAKQLPKTKGESKESPKTPKLPPKRTDVLLPGPHEDVSSDSSDTDTPNPGSDVHEGPCGFREGRAYFPSGA</sequence>
<name>A0A6A3WFY0_9STRA</name>
<feature type="compositionally biased region" description="Basic and acidic residues" evidence="1">
    <location>
        <begin position="51"/>
        <end position="71"/>
    </location>
</feature>
<dbReference type="Proteomes" id="UP000433483">
    <property type="component" value="Unassembled WGS sequence"/>
</dbReference>
<feature type="compositionally biased region" description="Low complexity" evidence="1">
    <location>
        <begin position="152"/>
        <end position="164"/>
    </location>
</feature>
<comment type="caution">
    <text evidence="3">The sequence shown here is derived from an EMBL/GenBank/DDBJ whole genome shotgun (WGS) entry which is preliminary data.</text>
</comment>
<evidence type="ECO:0000256" key="1">
    <source>
        <dbReference type="SAM" id="MobiDB-lite"/>
    </source>
</evidence>
<organism evidence="3 5">
    <name type="scientific">Phytophthora fragariae</name>
    <dbReference type="NCBI Taxonomy" id="53985"/>
    <lineage>
        <taxon>Eukaryota</taxon>
        <taxon>Sar</taxon>
        <taxon>Stramenopiles</taxon>
        <taxon>Oomycota</taxon>
        <taxon>Peronosporomycetes</taxon>
        <taxon>Peronosporales</taxon>
        <taxon>Peronosporaceae</taxon>
        <taxon>Phytophthora</taxon>
    </lineage>
</organism>
<evidence type="ECO:0000313" key="4">
    <source>
        <dbReference type="Proteomes" id="UP000433483"/>
    </source>
</evidence>
<dbReference type="Proteomes" id="UP000440367">
    <property type="component" value="Unassembled WGS sequence"/>
</dbReference>
<feature type="region of interest" description="Disordered" evidence="1">
    <location>
        <begin position="1"/>
        <end position="184"/>
    </location>
</feature>
<evidence type="ECO:0000313" key="5">
    <source>
        <dbReference type="Proteomes" id="UP000440367"/>
    </source>
</evidence>
<feature type="compositionally biased region" description="Basic and acidic residues" evidence="1">
    <location>
        <begin position="121"/>
        <end position="130"/>
    </location>
</feature>
<dbReference type="EMBL" id="QXGD01002769">
    <property type="protein sequence ID" value="KAE9184395.1"/>
    <property type="molecule type" value="Genomic_DNA"/>
</dbReference>
<keyword evidence="4" id="KW-1185">Reference proteome</keyword>
<evidence type="ECO:0000313" key="3">
    <source>
        <dbReference type="EMBL" id="KAE9184395.1"/>
    </source>
</evidence>
<evidence type="ECO:0000313" key="2">
    <source>
        <dbReference type="EMBL" id="KAE9158773.1"/>
    </source>
</evidence>
<proteinExistence type="predicted"/>
<feature type="compositionally biased region" description="Basic residues" evidence="1">
    <location>
        <begin position="72"/>
        <end position="88"/>
    </location>
</feature>
<accession>A0A6A3WFY0</accession>
<dbReference type="EMBL" id="QXGB01007702">
    <property type="protein sequence ID" value="KAE9158773.1"/>
    <property type="molecule type" value="Genomic_DNA"/>
</dbReference>
<gene>
    <name evidence="3" type="ORF">PF002_g26446</name>
    <name evidence="2" type="ORF">PF005_g32311</name>
</gene>
<protein>
    <submittedName>
        <fullName evidence="3">Uncharacterized protein</fullName>
    </submittedName>
</protein>